<dbReference type="SUPFAM" id="SSF47370">
    <property type="entry name" value="Bromodomain"/>
    <property type="match status" value="1"/>
</dbReference>
<dbReference type="GO" id="GO:0046695">
    <property type="term" value="C:SLIK (SAGA-like) complex"/>
    <property type="evidence" value="ECO:0007669"/>
    <property type="project" value="InterPro"/>
</dbReference>
<dbReference type="GO" id="GO:0005198">
    <property type="term" value="F:structural molecule activity"/>
    <property type="evidence" value="ECO:0007669"/>
    <property type="project" value="TreeGrafter"/>
</dbReference>
<dbReference type="Pfam" id="PF03452">
    <property type="entry name" value="Anp1"/>
    <property type="match status" value="1"/>
</dbReference>
<organism evidence="10 11">
    <name type="scientific">Ambispora gerdemannii</name>
    <dbReference type="NCBI Taxonomy" id="144530"/>
    <lineage>
        <taxon>Eukaryota</taxon>
        <taxon>Fungi</taxon>
        <taxon>Fungi incertae sedis</taxon>
        <taxon>Mucoromycota</taxon>
        <taxon>Glomeromycotina</taxon>
        <taxon>Glomeromycetes</taxon>
        <taxon>Archaeosporales</taxon>
        <taxon>Ambisporaceae</taxon>
        <taxon>Ambispora</taxon>
    </lineage>
</organism>
<feature type="region of interest" description="Disordered" evidence="7">
    <location>
        <begin position="1060"/>
        <end position="1176"/>
    </location>
</feature>
<dbReference type="Gene3D" id="3.90.550.10">
    <property type="entry name" value="Spore Coat Polysaccharide Biosynthesis Protein SpsA, Chain A"/>
    <property type="match status" value="1"/>
</dbReference>
<dbReference type="Proteomes" id="UP000789831">
    <property type="component" value="Unassembled WGS sequence"/>
</dbReference>
<dbReference type="PANTHER" id="PTHR47343:SF1">
    <property type="entry name" value="TRANSCRIPTIONAL ACTIVATOR SPT7"/>
    <property type="match status" value="1"/>
</dbReference>
<feature type="region of interest" description="Disordered" evidence="7">
    <location>
        <begin position="1005"/>
        <end position="1029"/>
    </location>
</feature>
<dbReference type="Gene3D" id="1.10.20.10">
    <property type="entry name" value="Histone, subunit A"/>
    <property type="match status" value="1"/>
</dbReference>
<dbReference type="CDD" id="cd22927">
    <property type="entry name" value="HFD_SPT7"/>
    <property type="match status" value="1"/>
</dbReference>
<evidence type="ECO:0000256" key="7">
    <source>
        <dbReference type="SAM" id="MobiDB-lite"/>
    </source>
</evidence>
<dbReference type="InterPro" id="IPR029044">
    <property type="entry name" value="Nucleotide-diphossugar_trans"/>
</dbReference>
<dbReference type="GO" id="GO:0000124">
    <property type="term" value="C:SAGA complex"/>
    <property type="evidence" value="ECO:0007669"/>
    <property type="project" value="InterPro"/>
</dbReference>
<dbReference type="Pfam" id="PF07524">
    <property type="entry name" value="Bromo_TP"/>
    <property type="match status" value="1"/>
</dbReference>
<keyword evidence="4" id="KW-0804">Transcription</keyword>
<keyword evidence="5" id="KW-0539">Nucleus</keyword>
<reference evidence="10" key="1">
    <citation type="submission" date="2021-06" db="EMBL/GenBank/DDBJ databases">
        <authorList>
            <person name="Kallberg Y."/>
            <person name="Tangrot J."/>
            <person name="Rosling A."/>
        </authorList>
    </citation>
    <scope>NUCLEOTIDE SEQUENCE</scope>
    <source>
        <strain evidence="10">MT106</strain>
    </source>
</reference>
<evidence type="ECO:0000259" key="9">
    <source>
        <dbReference type="PROSITE" id="PS50014"/>
    </source>
</evidence>
<proteinExistence type="predicted"/>
<comment type="caution">
    <text evidence="10">The sequence shown here is derived from an EMBL/GenBank/DDBJ whole genome shotgun (WGS) entry which is preliminary data.</text>
</comment>
<evidence type="ECO:0000256" key="2">
    <source>
        <dbReference type="ARBA" id="ARBA00023015"/>
    </source>
</evidence>
<keyword evidence="8" id="KW-0472">Membrane</keyword>
<feature type="transmembrane region" description="Helical" evidence="8">
    <location>
        <begin position="20"/>
        <end position="38"/>
    </location>
</feature>
<feature type="compositionally biased region" description="Basic and acidic residues" evidence="7">
    <location>
        <begin position="1100"/>
        <end position="1130"/>
    </location>
</feature>
<dbReference type="GO" id="GO:0006325">
    <property type="term" value="P:chromatin organization"/>
    <property type="evidence" value="ECO:0007669"/>
    <property type="project" value="UniProtKB-ARBA"/>
</dbReference>
<evidence type="ECO:0000256" key="4">
    <source>
        <dbReference type="ARBA" id="ARBA00023163"/>
    </source>
</evidence>
<evidence type="ECO:0000313" key="11">
    <source>
        <dbReference type="Proteomes" id="UP000789831"/>
    </source>
</evidence>
<evidence type="ECO:0000256" key="6">
    <source>
        <dbReference type="PROSITE-ProRule" id="PRU00035"/>
    </source>
</evidence>
<dbReference type="Pfam" id="PF00439">
    <property type="entry name" value="Bromodomain"/>
    <property type="match status" value="1"/>
</dbReference>
<feature type="region of interest" description="Disordered" evidence="7">
    <location>
        <begin position="623"/>
        <end position="662"/>
    </location>
</feature>
<dbReference type="OrthoDB" id="21449at2759"/>
<dbReference type="InterPro" id="IPR036427">
    <property type="entry name" value="Bromodomain-like_sf"/>
</dbReference>
<feature type="region of interest" description="Disordered" evidence="7">
    <location>
        <begin position="424"/>
        <end position="456"/>
    </location>
</feature>
<dbReference type="SMART" id="SM00297">
    <property type="entry name" value="BROMO"/>
    <property type="match status" value="1"/>
</dbReference>
<dbReference type="InterPro" id="IPR001487">
    <property type="entry name" value="Bromodomain"/>
</dbReference>
<protein>
    <submittedName>
        <fullName evidence="10">13047_t:CDS:1</fullName>
    </submittedName>
</protein>
<dbReference type="Gene3D" id="1.20.920.10">
    <property type="entry name" value="Bromodomain-like"/>
    <property type="match status" value="1"/>
</dbReference>
<feature type="domain" description="Bromo" evidence="9">
    <location>
        <begin position="526"/>
        <end position="596"/>
    </location>
</feature>
<evidence type="ECO:0000256" key="3">
    <source>
        <dbReference type="ARBA" id="ARBA00023117"/>
    </source>
</evidence>
<accession>A0A9N8V372</accession>
<comment type="subcellular location">
    <subcellularLocation>
        <location evidence="1">Nucleus</location>
    </subcellularLocation>
</comment>
<dbReference type="EMBL" id="CAJVPL010000004">
    <property type="protein sequence ID" value="CAG8433299.1"/>
    <property type="molecule type" value="Genomic_DNA"/>
</dbReference>
<dbReference type="AlphaFoldDB" id="A0A9N8V372"/>
<dbReference type="InterPro" id="IPR009072">
    <property type="entry name" value="Histone-fold"/>
</dbReference>
<evidence type="ECO:0000256" key="5">
    <source>
        <dbReference type="ARBA" id="ARBA00023242"/>
    </source>
</evidence>
<feature type="compositionally biased region" description="Polar residues" evidence="7">
    <location>
        <begin position="424"/>
        <end position="442"/>
    </location>
</feature>
<sequence length="1176" mass="133280">MVLKKNTHPALTTRLGKAVYLLIGCAVFTFCLYLTSYHSKSTKSSCQNLTALLSSATSPSNRTTIRSLIYQDFDRKANRKNATVLILTPLKDATPVLPTYFENIKKLNYPKELLSFGFLVSDSEDTTFEDLVNYTSPMLSESTYRRVNILQKNFGFTLSHGDRHALSNQAPRRSIMAQSRNYLLFGALIDEDWVLWMDVDLKEYPDTLIEDLIAFDTDVVTPNVFAREKHNGVDYVYDRNNFIETRESKKVLKGLDPDDVLVEGYPDLPTYRRYLGDLRNTNKDIVAVDGVGGACLMVKANVHREGALFPTFPIDHELETEGGGESSYTTKVWRIIKDFTNSRYFEKNLKPDSQQLFKELFTVVDFTRFREIWEADIDKLSQDKVKALWDIRAAVSHRMLPAEYQDDESSADEWESLFGVQASTPVQPQHTNPQQQGELTATQEEENKEEKDELSPLQILGSVSPKMKYLLDVVQERRTEIDLGNDELSDLLFELRAVGSKWANNERMGQAELYEAMDAVLTALKNYTEHSTPFLTKVSKREAPDYAKVIEKPMDLGTIGKKMKNHQYNSKREFADDLYLIYSNCLKYNTNPHNTFREHANAMKAKTDVLLCSVPDIVVRDRSEAETQAARHTEETKNNGTERSADESSSNPPTTATTDYIVPGKSVHLFARNENLIEEEDDDELQALEITEQDAEGTTDDEMEYDDYEEEELIKQFKIQKMPDIWDPVCDKETRARMFDDNYDASVSQPTLDAYQSAQIPSRGTAALINRNINLLKKNRAVHAKLGIIKQSQPGLVNQFGAMLNQIDPPSPAEPSSDLKPGSSISTVHEEDLPPLVMTKELGHASMTRVVTKLLQHAGFEAAQSSALQVLTDVAEDYFLNLGKSIRTYLDDYTKSMTPEEIIQHSLFENGVPGVNTLESYVKDEVERYGTKLADIHRRLETTYQESLMQSGDGQGRDQKSIFDDEEAFITGDFGGELMDELDIFGFKEMGLGSMKVPTHLLRPKNKGDMLKPGHGHGKEASPYQTPPPWKPITDASTLIGLLQPFFAKKLEDSGGTLIEDELLPPKQRVQRPKVPITGVIPKQPKNKKQIKQPSQVELALKEEKKRKRELEAAQQQQEREEKKRAKQEDLPEVVIVPREEGVEQDTETIPLARRLKNKKRTRVDDSGEGSSNKKK</sequence>
<dbReference type="PROSITE" id="PS50014">
    <property type="entry name" value="BROMODOMAIN_2"/>
    <property type="match status" value="1"/>
</dbReference>
<dbReference type="GO" id="GO:0005634">
    <property type="term" value="C:nucleus"/>
    <property type="evidence" value="ECO:0007669"/>
    <property type="project" value="UniProtKB-SubCell"/>
</dbReference>
<keyword evidence="2" id="KW-0805">Transcription regulation</keyword>
<name>A0A9N8V372_9GLOM</name>
<dbReference type="PRINTS" id="PR00503">
    <property type="entry name" value="BROMODOMAIN"/>
</dbReference>
<feature type="region of interest" description="Disordered" evidence="7">
    <location>
        <begin position="805"/>
        <end position="831"/>
    </location>
</feature>
<keyword evidence="8" id="KW-1133">Transmembrane helix</keyword>
<evidence type="ECO:0000256" key="1">
    <source>
        <dbReference type="ARBA" id="ARBA00004123"/>
    </source>
</evidence>
<keyword evidence="8" id="KW-0812">Transmembrane</keyword>
<dbReference type="InterPro" id="IPR006565">
    <property type="entry name" value="BTP"/>
</dbReference>
<feature type="compositionally biased region" description="Basic and acidic residues" evidence="7">
    <location>
        <begin position="1006"/>
        <end position="1020"/>
    </location>
</feature>
<feature type="compositionally biased region" description="Basic and acidic residues" evidence="7">
    <location>
        <begin position="623"/>
        <end position="637"/>
    </location>
</feature>
<dbReference type="InterPro" id="IPR037782">
    <property type="entry name" value="Spt7"/>
</dbReference>
<evidence type="ECO:0000313" key="10">
    <source>
        <dbReference type="EMBL" id="CAG8433299.1"/>
    </source>
</evidence>
<dbReference type="SMART" id="SM00576">
    <property type="entry name" value="BTP"/>
    <property type="match status" value="1"/>
</dbReference>
<gene>
    <name evidence="10" type="ORF">AGERDE_LOCUS86</name>
</gene>
<feature type="compositionally biased region" description="Polar residues" evidence="7">
    <location>
        <begin position="638"/>
        <end position="658"/>
    </location>
</feature>
<dbReference type="PANTHER" id="PTHR47343">
    <property type="entry name" value="TRANSCRIPTIONAL ACTIVATOR SPT7"/>
    <property type="match status" value="1"/>
</dbReference>
<keyword evidence="3 6" id="KW-0103">Bromodomain</keyword>
<evidence type="ECO:0000256" key="8">
    <source>
        <dbReference type="SAM" id="Phobius"/>
    </source>
</evidence>
<dbReference type="GO" id="GO:0006357">
    <property type="term" value="P:regulation of transcription by RNA polymerase II"/>
    <property type="evidence" value="ECO:0007669"/>
    <property type="project" value="TreeGrafter"/>
</dbReference>
<dbReference type="GO" id="GO:0046982">
    <property type="term" value="F:protein heterodimerization activity"/>
    <property type="evidence" value="ECO:0007669"/>
    <property type="project" value="InterPro"/>
</dbReference>
<keyword evidence="11" id="KW-1185">Reference proteome</keyword>